<dbReference type="GO" id="GO:0005524">
    <property type="term" value="F:ATP binding"/>
    <property type="evidence" value="ECO:0007669"/>
    <property type="project" value="InterPro"/>
</dbReference>
<keyword evidence="3 7" id="KW-0812">Transmembrane</keyword>
<dbReference type="Pfam" id="PF00005">
    <property type="entry name" value="ABC_tran"/>
    <property type="match status" value="1"/>
</dbReference>
<feature type="transmembrane region" description="Helical" evidence="7">
    <location>
        <begin position="463"/>
        <end position="483"/>
    </location>
</feature>
<dbReference type="AlphaFoldDB" id="A0A4S8KQP1"/>
<evidence type="ECO:0000259" key="8">
    <source>
        <dbReference type="PROSITE" id="PS50893"/>
    </source>
</evidence>
<dbReference type="SUPFAM" id="SSF52540">
    <property type="entry name" value="P-loop containing nucleoside triphosphate hydrolases"/>
    <property type="match status" value="2"/>
</dbReference>
<evidence type="ECO:0000256" key="7">
    <source>
        <dbReference type="SAM" id="Phobius"/>
    </source>
</evidence>
<accession>A0A4S8KQP1</accession>
<feature type="transmembrane region" description="Helical" evidence="7">
    <location>
        <begin position="540"/>
        <end position="563"/>
    </location>
</feature>
<evidence type="ECO:0000256" key="4">
    <source>
        <dbReference type="ARBA" id="ARBA00022737"/>
    </source>
</evidence>
<dbReference type="GO" id="GO:0005319">
    <property type="term" value="F:lipid transporter activity"/>
    <property type="evidence" value="ECO:0007669"/>
    <property type="project" value="TreeGrafter"/>
</dbReference>
<evidence type="ECO:0000256" key="1">
    <source>
        <dbReference type="ARBA" id="ARBA00004141"/>
    </source>
</evidence>
<keyword evidence="4" id="KW-0677">Repeat</keyword>
<evidence type="ECO:0000256" key="5">
    <source>
        <dbReference type="ARBA" id="ARBA00022989"/>
    </source>
</evidence>
<sequence>KIHSLAGTLSGGQKRKLQLAIGLVGGSEVVLIDECTSGVDPLSRRALWRTLTGVRGERTVVFTTHFLDESDLLADHIAILASPGKVVAQGTPVRLKKEFGEGGVITVPLHLLRSIQQIAPSAYATDIENGEAVYYHLRTKDSKVVGEVLKLLEREQRESLKGEVESYDLVGTTMEEVFLELMRREEEGDVGKGEEDPNPTSKRTAAAAITTTNNLSTPLTLTSGRPTSPLHQSLTIFHKRMLIARRAWLTPLLAVLVAICGSTIPLVFLRRLPPTCTRTFRNSTSIPLYLPSNPLNPLFGGGAVPPLFAPGNESSVVETPPNVLQNALGTALENVNLGSNASNEPFAFLKTRNVQDNETFVREFETRFRNYSIGGVSFDLSFSGSGSTASGSGQALVAWEGSSPGLKAPAMINLASNVLFNWALNTSGTNGAGAGAGTGPTTIKANYESFPPVAAGTLSSLRWVVFFGAAMSVYPAFFALYVSKERRSSVQAMQFSNGLSNTVGLWMGHLMFDFIFSVISSTVIVIIFGAVSNQFHGLGIFWVVLILYGVAGTLFAYFVSLFVSSPLAAFAAVAGYQVVMFVLYLAGYLLTLTYAKTSEAGRIITIIHFTLSVLSPVASVVRASLVSVNLFSLLCIGDTITSSAMGDLVRYGGPILYLILYSLVLLAALTSYDSSGSLRSRLFRSTTPANKAVDPSSSEEDVLQEAEATTKSDDLLRVLGVSKTFGRNRVVDDVSFGVSKDTIFALLGPNGAGKMTTFNMIRGDVNPDRGDVHIAGTSVIRNPKTARFSLGVCPQFTAIDSQLTVREHLMIYGRLKGLEKGKMIEDNVDVLLRATGLNLYADRLASKLSGGNQRKLSLAIALIGNPSVVLIDEFSTGVDAKMKREMWKTLRNVAVGKAVIITTHSMEEAAALATKVGILAKRMLAVGTTTQLYERYATYEVHFTCRTREEVSRAQQLMAQVPGARLADDVATRFEVPVETQTVKNEEEAELYRILSNSEDFSEYTVEKAGLESVFLKVIRKNNVLEEDTDRRRSWWRCF</sequence>
<dbReference type="GO" id="GO:0140359">
    <property type="term" value="F:ABC-type transporter activity"/>
    <property type="evidence" value="ECO:0007669"/>
    <property type="project" value="InterPro"/>
</dbReference>
<dbReference type="PROSITE" id="PS00211">
    <property type="entry name" value="ABC_TRANSPORTER_1"/>
    <property type="match status" value="1"/>
</dbReference>
<feature type="non-terminal residue" evidence="9">
    <location>
        <position position="1"/>
    </location>
</feature>
<feature type="transmembrane region" description="Helical" evidence="7">
    <location>
        <begin position="655"/>
        <end position="672"/>
    </location>
</feature>
<evidence type="ECO:0000313" key="9">
    <source>
        <dbReference type="EMBL" id="THU78042.1"/>
    </source>
</evidence>
<name>A0A4S8KQP1_DENBC</name>
<evidence type="ECO:0000256" key="6">
    <source>
        <dbReference type="ARBA" id="ARBA00023136"/>
    </source>
</evidence>
<dbReference type="Proteomes" id="UP000297245">
    <property type="component" value="Unassembled WGS sequence"/>
</dbReference>
<dbReference type="GO" id="GO:0016887">
    <property type="term" value="F:ATP hydrolysis activity"/>
    <property type="evidence" value="ECO:0007669"/>
    <property type="project" value="InterPro"/>
</dbReference>
<dbReference type="PANTHER" id="PTHR19229:SF36">
    <property type="entry name" value="ATP-BINDING CASSETTE SUB-FAMILY A MEMBER 2"/>
    <property type="match status" value="1"/>
</dbReference>
<keyword evidence="2" id="KW-0813">Transport</keyword>
<keyword evidence="10" id="KW-1185">Reference proteome</keyword>
<dbReference type="InterPro" id="IPR003439">
    <property type="entry name" value="ABC_transporter-like_ATP-bd"/>
</dbReference>
<organism evidence="9 10">
    <name type="scientific">Dendrothele bispora (strain CBS 962.96)</name>
    <dbReference type="NCBI Taxonomy" id="1314807"/>
    <lineage>
        <taxon>Eukaryota</taxon>
        <taxon>Fungi</taxon>
        <taxon>Dikarya</taxon>
        <taxon>Basidiomycota</taxon>
        <taxon>Agaricomycotina</taxon>
        <taxon>Agaricomycetes</taxon>
        <taxon>Agaricomycetidae</taxon>
        <taxon>Agaricales</taxon>
        <taxon>Agaricales incertae sedis</taxon>
        <taxon>Dendrothele</taxon>
    </lineage>
</organism>
<proteinExistence type="predicted"/>
<keyword evidence="5 7" id="KW-1133">Transmembrane helix</keyword>
<comment type="subcellular location">
    <subcellularLocation>
        <location evidence="1">Membrane</location>
        <topology evidence="1">Multi-pass membrane protein</topology>
    </subcellularLocation>
</comment>
<dbReference type="CDD" id="cd03263">
    <property type="entry name" value="ABC_subfamily_A"/>
    <property type="match status" value="1"/>
</dbReference>
<dbReference type="InterPro" id="IPR027417">
    <property type="entry name" value="P-loop_NTPase"/>
</dbReference>
<dbReference type="InterPro" id="IPR017871">
    <property type="entry name" value="ABC_transporter-like_CS"/>
</dbReference>
<protein>
    <submittedName>
        <fullName evidence="9">P-loop containing nucleoside triphosphate hydrolase protein</fullName>
    </submittedName>
</protein>
<dbReference type="OrthoDB" id="8061355at2759"/>
<keyword evidence="6 7" id="KW-0472">Membrane</keyword>
<dbReference type="Pfam" id="PF12698">
    <property type="entry name" value="ABC2_membrane_3"/>
    <property type="match status" value="1"/>
</dbReference>
<feature type="transmembrane region" description="Helical" evidence="7">
    <location>
        <begin position="503"/>
        <end position="528"/>
    </location>
</feature>
<evidence type="ECO:0000313" key="10">
    <source>
        <dbReference type="Proteomes" id="UP000297245"/>
    </source>
</evidence>
<feature type="transmembrane region" description="Helical" evidence="7">
    <location>
        <begin position="248"/>
        <end position="269"/>
    </location>
</feature>
<evidence type="ECO:0000256" key="3">
    <source>
        <dbReference type="ARBA" id="ARBA00022692"/>
    </source>
</evidence>
<dbReference type="InterPro" id="IPR026082">
    <property type="entry name" value="ABCA"/>
</dbReference>
<dbReference type="PROSITE" id="PS50893">
    <property type="entry name" value="ABC_TRANSPORTER_2"/>
    <property type="match status" value="1"/>
</dbReference>
<feature type="transmembrane region" description="Helical" evidence="7">
    <location>
        <begin position="569"/>
        <end position="591"/>
    </location>
</feature>
<dbReference type="EMBL" id="ML180274">
    <property type="protein sequence ID" value="THU78042.1"/>
    <property type="molecule type" value="Genomic_DNA"/>
</dbReference>
<dbReference type="Gene3D" id="3.40.50.300">
    <property type="entry name" value="P-loop containing nucleotide triphosphate hydrolases"/>
    <property type="match status" value="2"/>
</dbReference>
<feature type="domain" description="ABC transporter" evidence="8">
    <location>
        <begin position="716"/>
        <end position="945"/>
    </location>
</feature>
<keyword evidence="9" id="KW-0378">Hydrolase</keyword>
<evidence type="ECO:0000256" key="2">
    <source>
        <dbReference type="ARBA" id="ARBA00022448"/>
    </source>
</evidence>
<reference evidence="9 10" key="1">
    <citation type="journal article" date="2019" name="Nat. Ecol. Evol.">
        <title>Megaphylogeny resolves global patterns of mushroom evolution.</title>
        <authorList>
            <person name="Varga T."/>
            <person name="Krizsan K."/>
            <person name="Foldi C."/>
            <person name="Dima B."/>
            <person name="Sanchez-Garcia M."/>
            <person name="Sanchez-Ramirez S."/>
            <person name="Szollosi G.J."/>
            <person name="Szarkandi J.G."/>
            <person name="Papp V."/>
            <person name="Albert L."/>
            <person name="Andreopoulos W."/>
            <person name="Angelini C."/>
            <person name="Antonin V."/>
            <person name="Barry K.W."/>
            <person name="Bougher N.L."/>
            <person name="Buchanan P."/>
            <person name="Buyck B."/>
            <person name="Bense V."/>
            <person name="Catcheside P."/>
            <person name="Chovatia M."/>
            <person name="Cooper J."/>
            <person name="Damon W."/>
            <person name="Desjardin D."/>
            <person name="Finy P."/>
            <person name="Geml J."/>
            <person name="Haridas S."/>
            <person name="Hughes K."/>
            <person name="Justo A."/>
            <person name="Karasinski D."/>
            <person name="Kautmanova I."/>
            <person name="Kiss B."/>
            <person name="Kocsube S."/>
            <person name="Kotiranta H."/>
            <person name="LaButti K.M."/>
            <person name="Lechner B.E."/>
            <person name="Liimatainen K."/>
            <person name="Lipzen A."/>
            <person name="Lukacs Z."/>
            <person name="Mihaltcheva S."/>
            <person name="Morgado L.N."/>
            <person name="Niskanen T."/>
            <person name="Noordeloos M.E."/>
            <person name="Ohm R.A."/>
            <person name="Ortiz-Santana B."/>
            <person name="Ovrebo C."/>
            <person name="Racz N."/>
            <person name="Riley R."/>
            <person name="Savchenko A."/>
            <person name="Shiryaev A."/>
            <person name="Soop K."/>
            <person name="Spirin V."/>
            <person name="Szebenyi C."/>
            <person name="Tomsovsky M."/>
            <person name="Tulloss R.E."/>
            <person name="Uehling J."/>
            <person name="Grigoriev I.V."/>
            <person name="Vagvolgyi C."/>
            <person name="Papp T."/>
            <person name="Martin F.M."/>
            <person name="Miettinen O."/>
            <person name="Hibbett D.S."/>
            <person name="Nagy L.G."/>
        </authorList>
    </citation>
    <scope>NUCLEOTIDE SEQUENCE [LARGE SCALE GENOMIC DNA]</scope>
    <source>
        <strain evidence="9 10">CBS 962.96</strain>
    </source>
</reference>
<dbReference type="InterPro" id="IPR013525">
    <property type="entry name" value="ABC2_TM"/>
</dbReference>
<gene>
    <name evidence="9" type="ORF">K435DRAFT_700943</name>
</gene>
<dbReference type="PANTHER" id="PTHR19229">
    <property type="entry name" value="ATP-BINDING CASSETTE TRANSPORTER SUBFAMILY A ABCA"/>
    <property type="match status" value="1"/>
</dbReference>
<dbReference type="GO" id="GO:0016020">
    <property type="term" value="C:membrane"/>
    <property type="evidence" value="ECO:0007669"/>
    <property type="project" value="UniProtKB-SubCell"/>
</dbReference>